<comment type="caution">
    <text evidence="1">The sequence shown here is derived from an EMBL/GenBank/DDBJ whole genome shotgun (WGS) entry which is preliminary data.</text>
</comment>
<gene>
    <name evidence="1" type="ORF">CBA19CS22_13300</name>
</gene>
<reference evidence="1" key="1">
    <citation type="submission" date="2021-09" db="EMBL/GenBank/DDBJ databases">
        <title>Isolation and characterization of 3-chlorobenzoate degrading bacteria from soils in Shizuoka.</title>
        <authorList>
            <person name="Ifat A."/>
            <person name="Ogawa N."/>
            <person name="Kimbara K."/>
            <person name="Moriuchi R."/>
            <person name="Dohra H."/>
            <person name="Shintani M."/>
        </authorList>
    </citation>
    <scope>NUCLEOTIDE SEQUENCE</scope>
    <source>
        <strain evidence="1">19CS2-2</strain>
    </source>
</reference>
<evidence type="ECO:0000313" key="1">
    <source>
        <dbReference type="EMBL" id="GJH17524.1"/>
    </source>
</evidence>
<sequence length="155" mass="16649">MYSRILVALDGQPFSSRALHDAVEIALLADAAITAVSVVEHYVSMSDVVAGIQEEKTFRSLARENASLVLSDAQEYFTRFGARGSTVLEDAFGEPVADVIVRLAVRLDAELIAMGTHGRAGIGRLLLGSVAESVLRQTKVPLLLVKSFRDVPAQP</sequence>
<dbReference type="Proteomes" id="UP001055013">
    <property type="component" value="Unassembled WGS sequence"/>
</dbReference>
<proteinExistence type="predicted"/>
<organism evidence="1 2">
    <name type="scientific">Caballeronia novacaledonica</name>
    <dbReference type="NCBI Taxonomy" id="1544861"/>
    <lineage>
        <taxon>Bacteria</taxon>
        <taxon>Pseudomonadati</taxon>
        <taxon>Pseudomonadota</taxon>
        <taxon>Betaproteobacteria</taxon>
        <taxon>Burkholderiales</taxon>
        <taxon>Burkholderiaceae</taxon>
        <taxon>Caballeronia</taxon>
    </lineage>
</organism>
<dbReference type="EMBL" id="BPUR01000006">
    <property type="protein sequence ID" value="GJH17524.1"/>
    <property type="molecule type" value="Genomic_DNA"/>
</dbReference>
<evidence type="ECO:0000313" key="2">
    <source>
        <dbReference type="Proteomes" id="UP001055013"/>
    </source>
</evidence>
<accession>A0ACB5QS46</accession>
<keyword evidence="2" id="KW-1185">Reference proteome</keyword>
<name>A0ACB5QS46_9BURK</name>
<protein>
    <submittedName>
        <fullName evidence="1">Universal stress protein</fullName>
    </submittedName>
</protein>